<protein>
    <submittedName>
        <fullName evidence="2">Uncharacterized protein</fullName>
    </submittedName>
</protein>
<keyword evidence="1" id="KW-1133">Transmembrane helix</keyword>
<reference evidence="3" key="1">
    <citation type="journal article" date="2019" name="Int. J. Syst. Evol. Microbiol.">
        <title>The Global Catalogue of Microorganisms (GCM) 10K type strain sequencing project: providing services to taxonomists for standard genome sequencing and annotation.</title>
        <authorList>
            <consortium name="The Broad Institute Genomics Platform"/>
            <consortium name="The Broad Institute Genome Sequencing Center for Infectious Disease"/>
            <person name="Wu L."/>
            <person name="Ma J."/>
        </authorList>
    </citation>
    <scope>NUCLEOTIDE SEQUENCE [LARGE SCALE GENOMIC DNA]</scope>
    <source>
        <strain evidence="3">CGMCC 1.8859</strain>
    </source>
</reference>
<dbReference type="Proteomes" id="UP000637267">
    <property type="component" value="Unassembled WGS sequence"/>
</dbReference>
<evidence type="ECO:0000313" key="3">
    <source>
        <dbReference type="Proteomes" id="UP000637267"/>
    </source>
</evidence>
<evidence type="ECO:0000256" key="1">
    <source>
        <dbReference type="SAM" id="Phobius"/>
    </source>
</evidence>
<keyword evidence="3" id="KW-1185">Reference proteome</keyword>
<keyword evidence="1" id="KW-0472">Membrane</keyword>
<sequence>MDHRWIGRKQVEDEPILDSPELGPVADVQTIYQAVKQMRLFPFGRAGILLIALPVAVPFFLVCLTPFPLKVVLAKLMGALL</sequence>
<organism evidence="2 3">
    <name type="scientific">Silvimonas iriomotensis</name>
    <dbReference type="NCBI Taxonomy" id="449662"/>
    <lineage>
        <taxon>Bacteria</taxon>
        <taxon>Pseudomonadati</taxon>
        <taxon>Pseudomonadota</taxon>
        <taxon>Betaproteobacteria</taxon>
        <taxon>Neisseriales</taxon>
        <taxon>Chitinibacteraceae</taxon>
        <taxon>Silvimonas</taxon>
    </lineage>
</organism>
<dbReference type="EMBL" id="BMLX01000003">
    <property type="protein sequence ID" value="GGP22619.1"/>
    <property type="molecule type" value="Genomic_DNA"/>
</dbReference>
<comment type="caution">
    <text evidence="2">The sequence shown here is derived from an EMBL/GenBank/DDBJ whole genome shotgun (WGS) entry which is preliminary data.</text>
</comment>
<keyword evidence="1" id="KW-0812">Transmembrane</keyword>
<dbReference type="RefSeq" id="WP_188698450.1">
    <property type="nucleotide sequence ID" value="NZ_BMLX01000003.1"/>
</dbReference>
<gene>
    <name evidence="2" type="ORF">GCM10010970_26230</name>
</gene>
<evidence type="ECO:0000313" key="2">
    <source>
        <dbReference type="EMBL" id="GGP22619.1"/>
    </source>
</evidence>
<feature type="transmembrane region" description="Helical" evidence="1">
    <location>
        <begin position="46"/>
        <end position="67"/>
    </location>
</feature>
<name>A0ABQ2PB74_9NEIS</name>
<accession>A0ABQ2PB74</accession>
<proteinExistence type="predicted"/>